<proteinExistence type="predicted"/>
<sequence>MIKAFAVGVVLETGFTHLHPDAFELLTSPWLEGKAFRYKIAAVEPILAASTIGVSIPVLGKAIPVLHPERNIFFMIKAFAADVILATGFTHLHLDAFDLLTSPWLEGKAWELPFTGFVAKMIDTSATGYYKRSHFNKSHPLNGYEERTGEHVGSRPCSHPCHTWSCPWLRFYLLRVSETSTHLTGFGVGNCGTLCDHWDFLGDFGRPFNNKTFGCSSDFPSVL</sequence>
<dbReference type="AlphaFoldDB" id="A0A822ZKC3"/>
<protein>
    <submittedName>
        <fullName evidence="5">Uncharacterized protein</fullName>
    </submittedName>
</protein>
<reference evidence="5 6" key="1">
    <citation type="journal article" date="2020" name="Mol. Biol. Evol.">
        <title>Distinct Expression and Methylation Patterns for Genes with Different Fates following a Single Whole-Genome Duplication in Flowering Plants.</title>
        <authorList>
            <person name="Shi T."/>
            <person name="Rahmani R.S."/>
            <person name="Gugger P.F."/>
            <person name="Wang M."/>
            <person name="Li H."/>
            <person name="Zhang Y."/>
            <person name="Li Z."/>
            <person name="Wang Q."/>
            <person name="Van de Peer Y."/>
            <person name="Marchal K."/>
            <person name="Chen J."/>
        </authorList>
    </citation>
    <scope>NUCLEOTIDE SEQUENCE [LARGE SCALE GENOMIC DNA]</scope>
    <source>
        <tissue evidence="5">Leaf</tissue>
    </source>
</reference>
<name>A0A822ZKC3_NELNU</name>
<dbReference type="EMBL" id="DUZY01000006">
    <property type="protein sequence ID" value="DAD44041.1"/>
    <property type="molecule type" value="Genomic_DNA"/>
</dbReference>
<keyword evidence="3" id="KW-1133">Transmembrane helix</keyword>
<evidence type="ECO:0000256" key="2">
    <source>
        <dbReference type="ARBA" id="ARBA00022692"/>
    </source>
</evidence>
<organism evidence="5 6">
    <name type="scientific">Nelumbo nucifera</name>
    <name type="common">Sacred lotus</name>
    <dbReference type="NCBI Taxonomy" id="4432"/>
    <lineage>
        <taxon>Eukaryota</taxon>
        <taxon>Viridiplantae</taxon>
        <taxon>Streptophyta</taxon>
        <taxon>Embryophyta</taxon>
        <taxon>Tracheophyta</taxon>
        <taxon>Spermatophyta</taxon>
        <taxon>Magnoliopsida</taxon>
        <taxon>Proteales</taxon>
        <taxon>Nelumbonaceae</taxon>
        <taxon>Nelumbo</taxon>
    </lineage>
</organism>
<gene>
    <name evidence="5" type="ORF">HUJ06_002271</name>
</gene>
<dbReference type="PANTHER" id="PTHR11040">
    <property type="entry name" value="ZINC/IRON TRANSPORTER"/>
    <property type="match status" value="1"/>
</dbReference>
<accession>A0A822ZKC3</accession>
<dbReference type="Pfam" id="PF02535">
    <property type="entry name" value="Zip"/>
    <property type="match status" value="1"/>
</dbReference>
<comment type="subcellular location">
    <subcellularLocation>
        <location evidence="1">Membrane</location>
        <topology evidence="1">Multi-pass membrane protein</topology>
    </subcellularLocation>
</comment>
<evidence type="ECO:0000256" key="4">
    <source>
        <dbReference type="ARBA" id="ARBA00023136"/>
    </source>
</evidence>
<evidence type="ECO:0000256" key="3">
    <source>
        <dbReference type="ARBA" id="ARBA00022989"/>
    </source>
</evidence>
<comment type="caution">
    <text evidence="5">The sequence shown here is derived from an EMBL/GenBank/DDBJ whole genome shotgun (WGS) entry which is preliminary data.</text>
</comment>
<dbReference type="Proteomes" id="UP000607653">
    <property type="component" value="Unassembled WGS sequence"/>
</dbReference>
<dbReference type="GO" id="GO:0046873">
    <property type="term" value="F:metal ion transmembrane transporter activity"/>
    <property type="evidence" value="ECO:0007669"/>
    <property type="project" value="InterPro"/>
</dbReference>
<keyword evidence="4" id="KW-0472">Membrane</keyword>
<evidence type="ECO:0000256" key="1">
    <source>
        <dbReference type="ARBA" id="ARBA00004141"/>
    </source>
</evidence>
<keyword evidence="6" id="KW-1185">Reference proteome</keyword>
<dbReference type="InterPro" id="IPR003689">
    <property type="entry name" value="ZIP"/>
</dbReference>
<dbReference type="GO" id="GO:0016020">
    <property type="term" value="C:membrane"/>
    <property type="evidence" value="ECO:0007669"/>
    <property type="project" value="UniProtKB-SubCell"/>
</dbReference>
<dbReference type="PANTHER" id="PTHR11040:SF35">
    <property type="entry name" value="ZINC TRANSPORTER 5"/>
    <property type="match status" value="1"/>
</dbReference>
<keyword evidence="2" id="KW-0812">Transmembrane</keyword>
<evidence type="ECO:0000313" key="6">
    <source>
        <dbReference type="Proteomes" id="UP000607653"/>
    </source>
</evidence>
<evidence type="ECO:0000313" key="5">
    <source>
        <dbReference type="EMBL" id="DAD44041.1"/>
    </source>
</evidence>